<protein>
    <submittedName>
        <fullName evidence="1">Uncharacterized protein</fullName>
    </submittedName>
</protein>
<accession>X1GJX1</accession>
<comment type="caution">
    <text evidence="1">The sequence shown here is derived from an EMBL/GenBank/DDBJ whole genome shotgun (WGS) entry which is preliminary data.</text>
</comment>
<feature type="non-terminal residue" evidence="1">
    <location>
        <position position="145"/>
    </location>
</feature>
<dbReference type="EMBL" id="BARU01011157">
    <property type="protein sequence ID" value="GAH41919.1"/>
    <property type="molecule type" value="Genomic_DNA"/>
</dbReference>
<dbReference type="AlphaFoldDB" id="X1GJX1"/>
<evidence type="ECO:0000313" key="1">
    <source>
        <dbReference type="EMBL" id="GAH41919.1"/>
    </source>
</evidence>
<reference evidence="1" key="1">
    <citation type="journal article" date="2014" name="Front. Microbiol.">
        <title>High frequency of phylogenetically diverse reductive dehalogenase-homologous genes in deep subseafloor sedimentary metagenomes.</title>
        <authorList>
            <person name="Kawai M."/>
            <person name="Futagami T."/>
            <person name="Toyoda A."/>
            <person name="Takaki Y."/>
            <person name="Nishi S."/>
            <person name="Hori S."/>
            <person name="Arai W."/>
            <person name="Tsubouchi T."/>
            <person name="Morono Y."/>
            <person name="Uchiyama I."/>
            <person name="Ito T."/>
            <person name="Fujiyama A."/>
            <person name="Inagaki F."/>
            <person name="Takami H."/>
        </authorList>
    </citation>
    <scope>NUCLEOTIDE SEQUENCE</scope>
    <source>
        <strain evidence="1">Expedition CK06-06</strain>
    </source>
</reference>
<proteinExistence type="predicted"/>
<sequence length="145" mass="16018">MPLAKKKRADGTVDGGGVATAEPRKLGLTILRNGKELRTFFPDETITIGRGADNDIVYYDWQGSEAFSLLEKTGPDRYLLNMTEQMTGKVSYMGSDVDFRTLIIQGLLPRKDGVYQLEVVEGKEGELQFGELTLKFGYISPPAPP</sequence>
<name>X1GJX1_9ZZZZ</name>
<organism evidence="1">
    <name type="scientific">marine sediment metagenome</name>
    <dbReference type="NCBI Taxonomy" id="412755"/>
    <lineage>
        <taxon>unclassified sequences</taxon>
        <taxon>metagenomes</taxon>
        <taxon>ecological metagenomes</taxon>
    </lineage>
</organism>
<gene>
    <name evidence="1" type="ORF">S03H2_21036</name>
</gene>